<feature type="region of interest" description="Disordered" evidence="1">
    <location>
        <begin position="1"/>
        <end position="51"/>
    </location>
</feature>
<accession>A0AA36G0Y7</accession>
<gene>
    <name evidence="2" type="ORF">MSPICULIGERA_LOCUS12615</name>
</gene>
<keyword evidence="3" id="KW-1185">Reference proteome</keyword>
<comment type="caution">
    <text evidence="2">The sequence shown here is derived from an EMBL/GenBank/DDBJ whole genome shotgun (WGS) entry which is preliminary data.</text>
</comment>
<evidence type="ECO:0000256" key="1">
    <source>
        <dbReference type="SAM" id="MobiDB-lite"/>
    </source>
</evidence>
<dbReference type="Proteomes" id="UP001177023">
    <property type="component" value="Unassembled WGS sequence"/>
</dbReference>
<dbReference type="AlphaFoldDB" id="A0AA36G0Y7"/>
<feature type="non-terminal residue" evidence="2">
    <location>
        <position position="150"/>
    </location>
</feature>
<organism evidence="2 3">
    <name type="scientific">Mesorhabditis spiculigera</name>
    <dbReference type="NCBI Taxonomy" id="96644"/>
    <lineage>
        <taxon>Eukaryota</taxon>
        <taxon>Metazoa</taxon>
        <taxon>Ecdysozoa</taxon>
        <taxon>Nematoda</taxon>
        <taxon>Chromadorea</taxon>
        <taxon>Rhabditida</taxon>
        <taxon>Rhabditina</taxon>
        <taxon>Rhabditomorpha</taxon>
        <taxon>Rhabditoidea</taxon>
        <taxon>Rhabditidae</taxon>
        <taxon>Mesorhabditinae</taxon>
        <taxon>Mesorhabditis</taxon>
    </lineage>
</organism>
<reference evidence="2" key="1">
    <citation type="submission" date="2023-06" db="EMBL/GenBank/DDBJ databases">
        <authorList>
            <person name="Delattre M."/>
        </authorList>
    </citation>
    <scope>NUCLEOTIDE SEQUENCE</scope>
    <source>
        <strain evidence="2">AF72</strain>
    </source>
</reference>
<protein>
    <submittedName>
        <fullName evidence="2">Uncharacterized protein</fullName>
    </submittedName>
</protein>
<feature type="compositionally biased region" description="Basic and acidic residues" evidence="1">
    <location>
        <begin position="22"/>
        <end position="32"/>
    </location>
</feature>
<dbReference type="EMBL" id="CATQJA010002629">
    <property type="protein sequence ID" value="CAJ0574275.1"/>
    <property type="molecule type" value="Genomic_DNA"/>
</dbReference>
<evidence type="ECO:0000313" key="3">
    <source>
        <dbReference type="Proteomes" id="UP001177023"/>
    </source>
</evidence>
<evidence type="ECO:0000313" key="2">
    <source>
        <dbReference type="EMBL" id="CAJ0574275.1"/>
    </source>
</evidence>
<name>A0AA36G0Y7_9BILA</name>
<proteinExistence type="predicted"/>
<sequence>MDSNRRSAIYSVQTGPDGKPLTGERSDEKETGADPVKSGKVPNPKKKEGAAKEAVKAVNPLPSKRCYGCLNPAPPAGRFCFKCVNRKSSTSNKMCNNYCPLYRKMANIRPHPDLSDLSDHELLMAALNMQRCATCWWSDCVYRLSFLNGK</sequence>